<dbReference type="RefSeq" id="WP_042529001.1">
    <property type="nucleotide sequence ID" value="NZ_CDGG01000001.1"/>
</dbReference>
<comment type="similarity">
    <text evidence="2">Belongs to the bacterial solute-binding protein 1 family.</text>
</comment>
<comment type="subcellular location">
    <subcellularLocation>
        <location evidence="1">Cell envelope</location>
    </subcellularLocation>
</comment>
<sequence length="420" mass="46955">MGKRVCTIFLMITLVGILTGCGNDTEGGSKKTLEVALWDENISGAVDASIEEFNKEHPDVEVNVTYTPYANYFTKLRTSIGGGSGPDVFWMNGPNFSEYASYGLIKDLEPFIEEDSDFSKDAYFDSMIDLYSHEDHLYAAPYFSDIVGLFYNKRLFDEAGLEYPDETWTWEDIEEKGDILADQEEGVYGYTAYVVSNQAGYYNLIPQAGGYMIDEDKTHSGFNSPEAQEALTFTQDLIDKGISPSVQTQIENHPRDMFMSGMIAMHPEISVNAEMFYSELGDELGVAPLPAGKEEGSIAHGIGWAMNGDTEQEELAWDLIKHLTGEKGNQFIAESGFSIPAQESMSDLWVDSMPELDLQVFIDAQEVSFPYPVSQNTIQWQDIEQAEIQGAFLGYKSMKEALDNVAREMDIILESEQINE</sequence>
<reference evidence="5 6" key="1">
    <citation type="submission" date="2014-11" db="EMBL/GenBank/DDBJ databases">
        <authorList>
            <person name="Urmite Genomes Urmite Genomes"/>
        </authorList>
    </citation>
    <scope>NUCLEOTIDE SEQUENCE [LARGE SCALE GENOMIC DNA]</scope>
    <source>
        <strain evidence="5 6">Oc5</strain>
    </source>
</reference>
<dbReference type="STRING" id="545501.BN997_00302"/>
<dbReference type="OrthoDB" id="9795467at2"/>
<dbReference type="EMBL" id="CDGG01000001">
    <property type="protein sequence ID" value="CEI80499.1"/>
    <property type="molecule type" value="Genomic_DNA"/>
</dbReference>
<dbReference type="PANTHER" id="PTHR43649">
    <property type="entry name" value="ARABINOSE-BINDING PROTEIN-RELATED"/>
    <property type="match status" value="1"/>
</dbReference>
<evidence type="ECO:0000256" key="3">
    <source>
        <dbReference type="ARBA" id="ARBA00022448"/>
    </source>
</evidence>
<dbReference type="InterPro" id="IPR050490">
    <property type="entry name" value="Bact_solute-bd_prot1"/>
</dbReference>
<gene>
    <name evidence="5" type="primary">cycB_1</name>
    <name evidence="5" type="ORF">BN997_00302</name>
</gene>
<dbReference type="Proteomes" id="UP000040453">
    <property type="component" value="Unassembled WGS sequence"/>
</dbReference>
<dbReference type="PROSITE" id="PS51257">
    <property type="entry name" value="PROKAR_LIPOPROTEIN"/>
    <property type="match status" value="1"/>
</dbReference>
<evidence type="ECO:0000313" key="6">
    <source>
        <dbReference type="Proteomes" id="UP000040453"/>
    </source>
</evidence>
<keyword evidence="4" id="KW-0732">Signal</keyword>
<dbReference type="GO" id="GO:0030313">
    <property type="term" value="C:cell envelope"/>
    <property type="evidence" value="ECO:0007669"/>
    <property type="project" value="UniProtKB-SubCell"/>
</dbReference>
<dbReference type="Pfam" id="PF01547">
    <property type="entry name" value="SBP_bac_1"/>
    <property type="match status" value="1"/>
</dbReference>
<evidence type="ECO:0000256" key="4">
    <source>
        <dbReference type="ARBA" id="ARBA00022729"/>
    </source>
</evidence>
<name>A0A0A1MKV9_9BACI</name>
<evidence type="ECO:0000313" key="5">
    <source>
        <dbReference type="EMBL" id="CEI80499.1"/>
    </source>
</evidence>
<dbReference type="SUPFAM" id="SSF53850">
    <property type="entry name" value="Periplasmic binding protein-like II"/>
    <property type="match status" value="1"/>
</dbReference>
<evidence type="ECO:0000256" key="1">
    <source>
        <dbReference type="ARBA" id="ARBA00004196"/>
    </source>
</evidence>
<evidence type="ECO:0000256" key="2">
    <source>
        <dbReference type="ARBA" id="ARBA00008520"/>
    </source>
</evidence>
<dbReference type="Gene3D" id="3.40.190.10">
    <property type="entry name" value="Periplasmic binding protein-like II"/>
    <property type="match status" value="1"/>
</dbReference>
<dbReference type="CDD" id="cd13585">
    <property type="entry name" value="PBP2_TMBP_like"/>
    <property type="match status" value="1"/>
</dbReference>
<dbReference type="PANTHER" id="PTHR43649:SF31">
    <property type="entry name" value="SN-GLYCEROL-3-PHOSPHATE-BINDING PERIPLASMIC PROTEIN UGPB"/>
    <property type="match status" value="1"/>
</dbReference>
<protein>
    <submittedName>
        <fullName evidence="5">Cyclodextrin-binding protein</fullName>
    </submittedName>
</protein>
<keyword evidence="3" id="KW-0813">Transport</keyword>
<organism evidence="5 6">
    <name type="scientific">Oceanobacillus oncorhynchi</name>
    <dbReference type="NCBI Taxonomy" id="545501"/>
    <lineage>
        <taxon>Bacteria</taxon>
        <taxon>Bacillati</taxon>
        <taxon>Bacillota</taxon>
        <taxon>Bacilli</taxon>
        <taxon>Bacillales</taxon>
        <taxon>Bacillaceae</taxon>
        <taxon>Oceanobacillus</taxon>
    </lineage>
</organism>
<proteinExistence type="inferred from homology"/>
<keyword evidence="6" id="KW-1185">Reference proteome</keyword>
<dbReference type="AlphaFoldDB" id="A0A0A1MKV9"/>
<accession>A0A0A1MKV9</accession>
<dbReference type="InterPro" id="IPR006059">
    <property type="entry name" value="SBP"/>
</dbReference>